<keyword evidence="1" id="KW-0472">Membrane</keyword>
<reference evidence="2" key="1">
    <citation type="submission" date="2023-06" db="EMBL/GenBank/DDBJ databases">
        <title>Genome sequence of Methancorpusculaceae sp. Ag1.</title>
        <authorList>
            <person name="Protasov E."/>
            <person name="Platt K."/>
            <person name="Poehlein A."/>
            <person name="Daniel R."/>
            <person name="Brune A."/>
        </authorList>
    </citation>
    <scope>NUCLEOTIDE SEQUENCE</scope>
    <source>
        <strain evidence="2">Ag1</strain>
    </source>
</reference>
<gene>
    <name evidence="2" type="ORF">McpAg1_16990</name>
</gene>
<keyword evidence="1" id="KW-0812">Transmembrane</keyword>
<keyword evidence="1" id="KW-1133">Transmembrane helix</keyword>
<dbReference type="EMBL" id="JAWDKA010000010">
    <property type="protein sequence ID" value="MDV0442455.1"/>
    <property type="molecule type" value="Genomic_DNA"/>
</dbReference>
<evidence type="ECO:0000256" key="1">
    <source>
        <dbReference type="SAM" id="Phobius"/>
    </source>
</evidence>
<name>A0AAE4ME97_9EURY</name>
<evidence type="ECO:0000313" key="2">
    <source>
        <dbReference type="EMBL" id="MDV0442455.1"/>
    </source>
</evidence>
<dbReference type="RefSeq" id="WP_338094876.1">
    <property type="nucleotide sequence ID" value="NZ_JAWDKA010000010.1"/>
</dbReference>
<dbReference type="AlphaFoldDB" id="A0AAE4ME97"/>
<organism evidence="2 3">
    <name type="scientific">Methanorbis furvi</name>
    <dbReference type="NCBI Taxonomy" id="3028299"/>
    <lineage>
        <taxon>Archaea</taxon>
        <taxon>Methanobacteriati</taxon>
        <taxon>Methanobacteriota</taxon>
        <taxon>Stenosarchaea group</taxon>
        <taxon>Methanomicrobia</taxon>
        <taxon>Methanomicrobiales</taxon>
        <taxon>Methanocorpusculaceae</taxon>
        <taxon>Methanorbis</taxon>
    </lineage>
</organism>
<comment type="caution">
    <text evidence="2">The sequence shown here is derived from an EMBL/GenBank/DDBJ whole genome shotgun (WGS) entry which is preliminary data.</text>
</comment>
<evidence type="ECO:0000313" key="3">
    <source>
        <dbReference type="Proteomes" id="UP001273136"/>
    </source>
</evidence>
<evidence type="ECO:0008006" key="4">
    <source>
        <dbReference type="Google" id="ProtNLM"/>
    </source>
</evidence>
<protein>
    <recommendedName>
        <fullName evidence="4">Archaeal Type IV pilin N-terminal domain-containing protein</fullName>
    </recommendedName>
</protein>
<keyword evidence="3" id="KW-1185">Reference proteome</keyword>
<proteinExistence type="predicted"/>
<accession>A0AAE4ME97</accession>
<dbReference type="InterPro" id="IPR013373">
    <property type="entry name" value="Flagellin/pilin_N_arc"/>
</dbReference>
<sequence>MRSGTQNEDAVSPTIATILLIAIAVVLVVIVTGVVMGAIGGEQEDTKFVEIYMVPSGENAFLLTVMGGYDADTLVSLNAYITGVTFEDNGFINNTQVGIPYLLKVSGSSTNGNALFTLVGTFEDGTVQMLYQRMVTVRGSGGVPIATPTVNPPTGDGSSWDDYKFETGIMIDWDTTVPGDNNKRPNTIYYDKKSGTYLCYFDSWGTIGNIPSPKPSLEEHATKPEYSSVVLLDLSKRLTSKDYDSSLKDKAAWGGNYPTLGSLYLSEDGGLYVAKQSLNDGDNNHSPPPGGYWLLIATLN</sequence>
<feature type="transmembrane region" description="Helical" evidence="1">
    <location>
        <begin position="15"/>
        <end position="39"/>
    </location>
</feature>
<dbReference type="NCBIfam" id="TIGR02537">
    <property type="entry name" value="arch_flag_Nterm"/>
    <property type="match status" value="1"/>
</dbReference>
<dbReference type="Proteomes" id="UP001273136">
    <property type="component" value="Unassembled WGS sequence"/>
</dbReference>